<dbReference type="PANTHER" id="PTHR43347">
    <property type="entry name" value="ACYL-COA SYNTHETASE"/>
    <property type="match status" value="1"/>
</dbReference>
<evidence type="ECO:0000313" key="2">
    <source>
        <dbReference type="EMBL" id="GAA3574841.1"/>
    </source>
</evidence>
<comment type="caution">
    <text evidence="2">The sequence shown here is derived from an EMBL/GenBank/DDBJ whole genome shotgun (WGS) entry which is preliminary data.</text>
</comment>
<proteinExistence type="predicted"/>
<keyword evidence="3" id="KW-1185">Reference proteome</keyword>
<dbReference type="Pfam" id="PF00501">
    <property type="entry name" value="AMP-binding"/>
    <property type="match status" value="1"/>
</dbReference>
<name>A0ABP6XZ71_9ACTN</name>
<reference evidence="3" key="1">
    <citation type="journal article" date="2019" name="Int. J. Syst. Evol. Microbiol.">
        <title>The Global Catalogue of Microorganisms (GCM) 10K type strain sequencing project: providing services to taxonomists for standard genome sequencing and annotation.</title>
        <authorList>
            <consortium name="The Broad Institute Genomics Platform"/>
            <consortium name="The Broad Institute Genome Sequencing Center for Infectious Disease"/>
            <person name="Wu L."/>
            <person name="Ma J."/>
        </authorList>
    </citation>
    <scope>NUCLEOTIDE SEQUENCE [LARGE SCALE GENOMIC DNA]</scope>
    <source>
        <strain evidence="3">JCM 16540</strain>
    </source>
</reference>
<dbReference type="InterPro" id="IPR000873">
    <property type="entry name" value="AMP-dep_synth/lig_dom"/>
</dbReference>
<evidence type="ECO:0000259" key="1">
    <source>
        <dbReference type="Pfam" id="PF00501"/>
    </source>
</evidence>
<dbReference type="SUPFAM" id="SSF56801">
    <property type="entry name" value="Acetyl-CoA synthetase-like"/>
    <property type="match status" value="1"/>
</dbReference>
<evidence type="ECO:0000313" key="3">
    <source>
        <dbReference type="Proteomes" id="UP001500767"/>
    </source>
</evidence>
<accession>A0ABP6XZ71</accession>
<dbReference type="Proteomes" id="UP001500767">
    <property type="component" value="Unassembled WGS sequence"/>
</dbReference>
<dbReference type="PANTHER" id="PTHR43347:SF3">
    <property type="entry name" value="ACYL-COA SYNTHETASE SHORT-CHAIN FAMILY MEMBER 3, MITOCHONDRIAL"/>
    <property type="match status" value="1"/>
</dbReference>
<sequence length="269" mass="27384">MARPTPEAGALDWFIRPSATSAGTLNLSFNALDRHVVRGRADEPALLNPSAPAGERSFFSFAGLLEQVGQLGGALRELGVTPGSTVVLALPVGPELVLGLLACARVGAVAVPLVDDAPGAVRRLGHDAAVDRPTVVLVDGSWRTAVGDVLAQAGRAPDYEVVLRPEPGTVDATAGSFDLAVLMRPGSFQPAACAELAPQSPFLVRLGGGDDAAGTTVHDQGWAAELAATAATAGWLPGTYVHPADDPTDAAPYAALLGPLLLGAAVELR</sequence>
<dbReference type="Gene3D" id="3.40.50.12780">
    <property type="entry name" value="N-terminal domain of ligase-like"/>
    <property type="match status" value="1"/>
</dbReference>
<dbReference type="InterPro" id="IPR042099">
    <property type="entry name" value="ANL_N_sf"/>
</dbReference>
<feature type="domain" description="AMP-dependent synthetase/ligase" evidence="1">
    <location>
        <begin position="36"/>
        <end position="138"/>
    </location>
</feature>
<organism evidence="2 3">
    <name type="scientific">Microlunatus spumicola</name>
    <dbReference type="NCBI Taxonomy" id="81499"/>
    <lineage>
        <taxon>Bacteria</taxon>
        <taxon>Bacillati</taxon>
        <taxon>Actinomycetota</taxon>
        <taxon>Actinomycetes</taxon>
        <taxon>Propionibacteriales</taxon>
        <taxon>Propionibacteriaceae</taxon>
        <taxon>Microlunatus</taxon>
    </lineage>
</organism>
<gene>
    <name evidence="2" type="ORF">GCM10022197_34900</name>
</gene>
<protein>
    <recommendedName>
        <fullName evidence="1">AMP-dependent synthetase/ligase domain-containing protein</fullName>
    </recommendedName>
</protein>
<dbReference type="RefSeq" id="WP_204910184.1">
    <property type="nucleotide sequence ID" value="NZ_BAAAYR010000004.1"/>
</dbReference>
<dbReference type="EMBL" id="BAAAYR010000004">
    <property type="protein sequence ID" value="GAA3574841.1"/>
    <property type="molecule type" value="Genomic_DNA"/>
</dbReference>